<dbReference type="EMBL" id="JAAKGT010000001">
    <property type="protein sequence ID" value="NGM48838.1"/>
    <property type="molecule type" value="Genomic_DNA"/>
</dbReference>
<dbReference type="InterPro" id="IPR008929">
    <property type="entry name" value="Chondroitin_lyas"/>
</dbReference>
<organism evidence="7">
    <name type="scientific">Caulobacter sp. 602-2</name>
    <dbReference type="NCBI Taxonomy" id="2710887"/>
    <lineage>
        <taxon>Bacteria</taxon>
        <taxon>Pseudomonadati</taxon>
        <taxon>Pseudomonadota</taxon>
        <taxon>Alphaproteobacteria</taxon>
        <taxon>Caulobacterales</taxon>
        <taxon>Caulobacteraceae</taxon>
        <taxon>Caulobacter</taxon>
    </lineage>
</organism>
<dbReference type="Pfam" id="PF07940">
    <property type="entry name" value="Hepar_II_III_C"/>
    <property type="match status" value="1"/>
</dbReference>
<reference evidence="7" key="1">
    <citation type="submission" date="2020-02" db="EMBL/GenBank/DDBJ databases">
        <authorList>
            <person name="Gao J."/>
            <person name="Sun J."/>
        </authorList>
    </citation>
    <scope>NUCLEOTIDE SEQUENCE</scope>
    <source>
        <strain evidence="7">602-2</strain>
    </source>
</reference>
<evidence type="ECO:0000256" key="4">
    <source>
        <dbReference type="ARBA" id="ARBA00023239"/>
    </source>
</evidence>
<keyword evidence="4" id="KW-0456">Lyase</keyword>
<accession>A0A6G4QV62</accession>
<dbReference type="RefSeq" id="WP_165256400.1">
    <property type="nucleotide sequence ID" value="NZ_JAAKGT010000001.1"/>
</dbReference>
<evidence type="ECO:0000256" key="3">
    <source>
        <dbReference type="ARBA" id="ARBA00022764"/>
    </source>
</evidence>
<feature type="domain" description="Heparinase II/III-like C-terminal" evidence="6">
    <location>
        <begin position="396"/>
        <end position="538"/>
    </location>
</feature>
<dbReference type="PANTHER" id="PTHR39210:SF1">
    <property type="entry name" value="HEPARIN-SULFATE LYASE"/>
    <property type="match status" value="1"/>
</dbReference>
<name>A0A6G4QV62_9CAUL</name>
<sequence length="770" mass="84447">MKSQAKRMVSGLALATCLLAGAAGAQTLKSSHPYLTFSDAHVSQFKARVAEDPDAKAAWTKARADADAALTRKPANDRELNAALMGLSLTYRMTGERKYADRAKALLDVYANRANWVTDKPLLARSPVWNSDLGMGTSAYTFGLTFDAIHDALSPAERDRLAKALVKGAIRPTLNDWIDGAERIHSLDTMGHNWFSHIVFGAGVAAIAVKTEEPQADAWIRRIDEAAEEWANYDGSAIETKPAHFASNGAFVESINYADFAAEGYLRFKRAWLDAFKERPAATPRLAGLGDYFIQNLYPTTGGFLSTNFGDGNPTSSGASAIANLWASGDQQSRYLWYLNTVRPDPKQDVFAEPENMVQWPSAKARASAGKGPGLPTSWIDADLGAATMRSSWAPDATFLALRSGFTWNHNHADAGSFILWHKGKQLLIDSGNSSYARPEYDGYYRQSVAHNVVTLDGKAEPESNTYNGSHFVGRVDHLVDAGDLRFVWADATGPNARTFERKYRSFMWIGDVILVIDDLKGWAPGQFEWLMHYEGEAKRQGQVITVRNGEAEVAVRPLFPETLPDAGLFTDYPELMRMAEGKGLKDHAPDEAQPYLRLQAPGVTDRTKFVVALTPNGAAAAPVIEKVETKDWLMVRVRQKGEVTEVYFNLLADGRIRHRNANADLGGWRTDAYILALTYPEGGSAAKPRRWFVADGSYLRRDGRVELDSLSKAFVVKDRTGQGVEARIQGQPTYAVRLACEGARSIKVDGAAKACSGDVALARRSSPPN</sequence>
<dbReference type="AlphaFoldDB" id="A0A6G4QV62"/>
<evidence type="ECO:0000256" key="5">
    <source>
        <dbReference type="SAM" id="SignalP"/>
    </source>
</evidence>
<comment type="subcellular location">
    <subcellularLocation>
        <location evidence="1">Periplasm</location>
    </subcellularLocation>
</comment>
<dbReference type="Gene3D" id="1.50.10.100">
    <property type="entry name" value="Chondroitin AC/alginate lyase"/>
    <property type="match status" value="1"/>
</dbReference>
<comment type="caution">
    <text evidence="7">The sequence shown here is derived from an EMBL/GenBank/DDBJ whole genome shotgun (WGS) entry which is preliminary data.</text>
</comment>
<dbReference type="GO" id="GO:0016829">
    <property type="term" value="F:lyase activity"/>
    <property type="evidence" value="ECO:0007669"/>
    <property type="project" value="UniProtKB-KW"/>
</dbReference>
<protein>
    <recommendedName>
        <fullName evidence="6">Heparinase II/III-like C-terminal domain-containing protein</fullName>
    </recommendedName>
</protein>
<proteinExistence type="predicted"/>
<evidence type="ECO:0000256" key="2">
    <source>
        <dbReference type="ARBA" id="ARBA00022729"/>
    </source>
</evidence>
<evidence type="ECO:0000259" key="6">
    <source>
        <dbReference type="Pfam" id="PF07940"/>
    </source>
</evidence>
<dbReference type="GO" id="GO:0042597">
    <property type="term" value="C:periplasmic space"/>
    <property type="evidence" value="ECO:0007669"/>
    <property type="project" value="UniProtKB-SubCell"/>
</dbReference>
<evidence type="ECO:0000313" key="7">
    <source>
        <dbReference type="EMBL" id="NGM48838.1"/>
    </source>
</evidence>
<keyword evidence="3" id="KW-0574">Periplasm</keyword>
<dbReference type="Gene3D" id="2.70.98.70">
    <property type="match status" value="1"/>
</dbReference>
<dbReference type="InterPro" id="IPR012480">
    <property type="entry name" value="Hepar_II_III_C"/>
</dbReference>
<feature type="signal peptide" evidence="5">
    <location>
        <begin position="1"/>
        <end position="25"/>
    </location>
</feature>
<gene>
    <name evidence="7" type="ORF">G5B46_04400</name>
</gene>
<evidence type="ECO:0000256" key="1">
    <source>
        <dbReference type="ARBA" id="ARBA00004418"/>
    </source>
</evidence>
<dbReference type="SUPFAM" id="SSF48230">
    <property type="entry name" value="Chondroitin AC/alginate lyase"/>
    <property type="match status" value="1"/>
</dbReference>
<dbReference type="PANTHER" id="PTHR39210">
    <property type="entry name" value="HEPARIN-SULFATE LYASE"/>
    <property type="match status" value="1"/>
</dbReference>
<feature type="chain" id="PRO_5026148781" description="Heparinase II/III-like C-terminal domain-containing protein" evidence="5">
    <location>
        <begin position="26"/>
        <end position="770"/>
    </location>
</feature>
<keyword evidence="2 5" id="KW-0732">Signal</keyword>